<organism evidence="2 3">
    <name type="scientific">Breoghania corrubedonensis</name>
    <dbReference type="NCBI Taxonomy" id="665038"/>
    <lineage>
        <taxon>Bacteria</taxon>
        <taxon>Pseudomonadati</taxon>
        <taxon>Pseudomonadota</taxon>
        <taxon>Alphaproteobacteria</taxon>
        <taxon>Hyphomicrobiales</taxon>
        <taxon>Stappiaceae</taxon>
        <taxon>Breoghania</taxon>
    </lineage>
</organism>
<evidence type="ECO:0000313" key="3">
    <source>
        <dbReference type="Proteomes" id="UP000244081"/>
    </source>
</evidence>
<dbReference type="Proteomes" id="UP000244081">
    <property type="component" value="Unassembled WGS sequence"/>
</dbReference>
<dbReference type="AlphaFoldDB" id="A0A2T5VHS9"/>
<name>A0A2T5VHS9_9HYPH</name>
<comment type="caution">
    <text evidence="2">The sequence shown here is derived from an EMBL/GenBank/DDBJ whole genome shotgun (WGS) entry which is preliminary data.</text>
</comment>
<protein>
    <recommendedName>
        <fullName evidence="4">DUF2937 family protein</fullName>
    </recommendedName>
</protein>
<dbReference type="RefSeq" id="WP_107988760.1">
    <property type="nucleotide sequence ID" value="NZ_QAYG01000001.1"/>
</dbReference>
<proteinExistence type="predicted"/>
<feature type="transmembrane region" description="Helical" evidence="1">
    <location>
        <begin position="135"/>
        <end position="156"/>
    </location>
</feature>
<evidence type="ECO:0000256" key="1">
    <source>
        <dbReference type="SAM" id="Phobius"/>
    </source>
</evidence>
<dbReference type="InterPro" id="IPR022584">
    <property type="entry name" value="DUF2937"/>
</dbReference>
<keyword evidence="3" id="KW-1185">Reference proteome</keyword>
<evidence type="ECO:0008006" key="4">
    <source>
        <dbReference type="Google" id="ProtNLM"/>
    </source>
</evidence>
<keyword evidence="1" id="KW-0812">Transmembrane</keyword>
<dbReference type="EMBL" id="QAYG01000001">
    <property type="protein sequence ID" value="PTW63311.1"/>
    <property type="molecule type" value="Genomic_DNA"/>
</dbReference>
<sequence>MIVRTVTLAIALVMGTLTSQFPEFAQQYRQRLAGAIDALGEVVADFRRDAEAENLSPQEAIARLESSGDSFARRRAASMERTITRLDRLIAQWRAMERGGPFARLNALVGEADPDLVRATASDFEPAVPVTIEGLVSALVGLLVGLFGTRATVAGSRGIRKRMRRRRALRSTNVP</sequence>
<reference evidence="2 3" key="1">
    <citation type="submission" date="2018-04" db="EMBL/GenBank/DDBJ databases">
        <title>Genomic Encyclopedia of Archaeal and Bacterial Type Strains, Phase II (KMG-II): from individual species to whole genera.</title>
        <authorList>
            <person name="Goeker M."/>
        </authorList>
    </citation>
    <scope>NUCLEOTIDE SEQUENCE [LARGE SCALE GENOMIC DNA]</scope>
    <source>
        <strain evidence="2 3">DSM 23382</strain>
    </source>
</reference>
<gene>
    <name evidence="2" type="ORF">C8N35_1011362</name>
</gene>
<dbReference type="Pfam" id="PF11157">
    <property type="entry name" value="DUF2937"/>
    <property type="match status" value="1"/>
</dbReference>
<evidence type="ECO:0000313" key="2">
    <source>
        <dbReference type="EMBL" id="PTW63311.1"/>
    </source>
</evidence>
<accession>A0A2T5VHS9</accession>
<dbReference type="OrthoDB" id="193051at2"/>
<keyword evidence="1" id="KW-0472">Membrane</keyword>
<keyword evidence="1" id="KW-1133">Transmembrane helix</keyword>